<organism evidence="8 9">
    <name type="scientific">Lithospermum erythrorhizon</name>
    <name type="common">Purple gromwell</name>
    <name type="synonym">Lithospermum officinale var. erythrorhizon</name>
    <dbReference type="NCBI Taxonomy" id="34254"/>
    <lineage>
        <taxon>Eukaryota</taxon>
        <taxon>Viridiplantae</taxon>
        <taxon>Streptophyta</taxon>
        <taxon>Embryophyta</taxon>
        <taxon>Tracheophyta</taxon>
        <taxon>Spermatophyta</taxon>
        <taxon>Magnoliopsida</taxon>
        <taxon>eudicotyledons</taxon>
        <taxon>Gunneridae</taxon>
        <taxon>Pentapetalae</taxon>
        <taxon>asterids</taxon>
        <taxon>lamiids</taxon>
        <taxon>Boraginales</taxon>
        <taxon>Boraginaceae</taxon>
        <taxon>Boraginoideae</taxon>
        <taxon>Lithospermeae</taxon>
        <taxon>Lithospermum</taxon>
    </lineage>
</organism>
<dbReference type="Proteomes" id="UP001454036">
    <property type="component" value="Unassembled WGS sequence"/>
</dbReference>
<keyword evidence="3" id="KW-0540">Nuclease</keyword>
<dbReference type="SUPFAM" id="SSF56672">
    <property type="entry name" value="DNA/RNA polymerases"/>
    <property type="match status" value="1"/>
</dbReference>
<dbReference type="EMBL" id="BAABME010007546">
    <property type="protein sequence ID" value="GAA0171138.1"/>
    <property type="molecule type" value="Genomic_DNA"/>
</dbReference>
<dbReference type="PANTHER" id="PTHR48475:SF2">
    <property type="entry name" value="RIBONUCLEASE H"/>
    <property type="match status" value="1"/>
</dbReference>
<evidence type="ECO:0000256" key="1">
    <source>
        <dbReference type="ARBA" id="ARBA00022679"/>
    </source>
</evidence>
<keyword evidence="9" id="KW-1185">Reference proteome</keyword>
<name>A0AAV3R8B5_LITER</name>
<dbReference type="InterPro" id="IPR043502">
    <property type="entry name" value="DNA/RNA_pol_sf"/>
</dbReference>
<dbReference type="Pfam" id="PF17917">
    <property type="entry name" value="RT_RNaseH"/>
    <property type="match status" value="1"/>
</dbReference>
<dbReference type="InterPro" id="IPR041373">
    <property type="entry name" value="RT_RNaseH"/>
</dbReference>
<dbReference type="Gene3D" id="3.10.20.370">
    <property type="match status" value="1"/>
</dbReference>
<keyword evidence="4" id="KW-0255">Endonuclease</keyword>
<dbReference type="AlphaFoldDB" id="A0AAV3R8B5"/>
<gene>
    <name evidence="8" type="ORF">LIER_25243</name>
</gene>
<dbReference type="PANTHER" id="PTHR48475">
    <property type="entry name" value="RIBONUCLEASE H"/>
    <property type="match status" value="1"/>
</dbReference>
<dbReference type="GO" id="GO:0016787">
    <property type="term" value="F:hydrolase activity"/>
    <property type="evidence" value="ECO:0007669"/>
    <property type="project" value="UniProtKB-KW"/>
</dbReference>
<sequence length="295" mass="33822">MISSKEEFIWDSQCNAIFEELKLYLGSNKLLTRPEEGEELQLYLAVSEGTVSSVLLQEERGVQKPIYFVSHVLHGSKENYPLIDKFVLAFVTSARKLKAYVEAHPIKVMTDQPIKQVVSSPAQYGRLTTWTVELSEFEINYAPRIGIKAQVLANYIVEKSTRTVDEVPSRERMLEEAPKWTLVRGDGSRITDDQSLRHQPLEGLRGFKAGHRAGRDQKVPRLEEIAIMRVMEEEEDWRSPIARLILTSELPSDGVEERKIKSRSYKFQMIQGELYKRSHLGPLLCSEKEHRPGPL</sequence>
<accession>A0AAV3R8B5</accession>
<reference evidence="8 9" key="1">
    <citation type="submission" date="2024-01" db="EMBL/GenBank/DDBJ databases">
        <title>The complete chloroplast genome sequence of Lithospermum erythrorhizon: insights into the phylogenetic relationship among Boraginaceae species and the maternal lineages of purple gromwells.</title>
        <authorList>
            <person name="Okada T."/>
            <person name="Watanabe K."/>
        </authorList>
    </citation>
    <scope>NUCLEOTIDE SEQUENCE [LARGE SCALE GENOMIC DNA]</scope>
</reference>
<evidence type="ECO:0000256" key="6">
    <source>
        <dbReference type="ARBA" id="ARBA00022918"/>
    </source>
</evidence>
<evidence type="ECO:0000313" key="8">
    <source>
        <dbReference type="EMBL" id="GAA0171138.1"/>
    </source>
</evidence>
<evidence type="ECO:0000256" key="3">
    <source>
        <dbReference type="ARBA" id="ARBA00022722"/>
    </source>
</evidence>
<evidence type="ECO:0000256" key="2">
    <source>
        <dbReference type="ARBA" id="ARBA00022695"/>
    </source>
</evidence>
<evidence type="ECO:0000259" key="7">
    <source>
        <dbReference type="Pfam" id="PF17917"/>
    </source>
</evidence>
<feature type="domain" description="Reverse transcriptase RNase H-like" evidence="7">
    <location>
        <begin position="39"/>
        <end position="137"/>
    </location>
</feature>
<proteinExistence type="predicted"/>
<keyword evidence="5" id="KW-0378">Hydrolase</keyword>
<keyword evidence="6" id="KW-0695">RNA-directed DNA polymerase</keyword>
<protein>
    <recommendedName>
        <fullName evidence="7">Reverse transcriptase RNase H-like domain-containing protein</fullName>
    </recommendedName>
</protein>
<keyword evidence="2" id="KW-0548">Nucleotidyltransferase</keyword>
<keyword evidence="1" id="KW-0808">Transferase</keyword>
<dbReference type="GO" id="GO:0004519">
    <property type="term" value="F:endonuclease activity"/>
    <property type="evidence" value="ECO:0007669"/>
    <property type="project" value="UniProtKB-KW"/>
</dbReference>
<dbReference type="GO" id="GO:0003964">
    <property type="term" value="F:RNA-directed DNA polymerase activity"/>
    <property type="evidence" value="ECO:0007669"/>
    <property type="project" value="UniProtKB-KW"/>
</dbReference>
<evidence type="ECO:0000256" key="5">
    <source>
        <dbReference type="ARBA" id="ARBA00022801"/>
    </source>
</evidence>
<comment type="caution">
    <text evidence="8">The sequence shown here is derived from an EMBL/GenBank/DDBJ whole genome shotgun (WGS) entry which is preliminary data.</text>
</comment>
<evidence type="ECO:0000313" key="9">
    <source>
        <dbReference type="Proteomes" id="UP001454036"/>
    </source>
</evidence>
<evidence type="ECO:0000256" key="4">
    <source>
        <dbReference type="ARBA" id="ARBA00022759"/>
    </source>
</evidence>